<dbReference type="PANTHER" id="PTHR43963:SF6">
    <property type="entry name" value="CHAIN DEHYDROGENASE FAMILY PROTEIN, PUTATIVE (AFU_ORTHOLOGUE AFUA_3G15350)-RELATED"/>
    <property type="match status" value="1"/>
</dbReference>
<comment type="caution">
    <text evidence="6">The sequence shown here is derived from an EMBL/GenBank/DDBJ whole genome shotgun (WGS) entry which is preliminary data.</text>
</comment>
<proteinExistence type="inferred from homology"/>
<dbReference type="GO" id="GO:0016491">
    <property type="term" value="F:oxidoreductase activity"/>
    <property type="evidence" value="ECO:0007669"/>
    <property type="project" value="UniProtKB-KW"/>
</dbReference>
<dbReference type="EMBL" id="CAJNOL010001458">
    <property type="protein sequence ID" value="CAF1363121.1"/>
    <property type="molecule type" value="Genomic_DNA"/>
</dbReference>
<evidence type="ECO:0000313" key="6">
    <source>
        <dbReference type="EMBL" id="CAF1363121.1"/>
    </source>
</evidence>
<comment type="similarity">
    <text evidence="1 4">Belongs to the short-chain dehydrogenases/reductases (SDR) family.</text>
</comment>
<evidence type="ECO:0000256" key="2">
    <source>
        <dbReference type="ARBA" id="ARBA00022857"/>
    </source>
</evidence>
<dbReference type="PANTHER" id="PTHR43963">
    <property type="entry name" value="CARBONYL REDUCTASE 1-RELATED"/>
    <property type="match status" value="1"/>
</dbReference>
<protein>
    <submittedName>
        <fullName evidence="6">Uncharacterized protein</fullName>
    </submittedName>
</protein>
<evidence type="ECO:0000313" key="7">
    <source>
        <dbReference type="Proteomes" id="UP000663870"/>
    </source>
</evidence>
<dbReference type="Proteomes" id="UP000663854">
    <property type="component" value="Unassembled WGS sequence"/>
</dbReference>
<dbReference type="InterPro" id="IPR002347">
    <property type="entry name" value="SDR_fam"/>
</dbReference>
<keyword evidence="3" id="KW-0560">Oxidoreductase</keyword>
<dbReference type="Proteomes" id="UP000663870">
    <property type="component" value="Unassembled WGS sequence"/>
</dbReference>
<dbReference type="InterPro" id="IPR036291">
    <property type="entry name" value="NAD(P)-bd_dom_sf"/>
</dbReference>
<dbReference type="SUPFAM" id="SSF51735">
    <property type="entry name" value="NAD(P)-binding Rossmann-fold domains"/>
    <property type="match status" value="1"/>
</dbReference>
<evidence type="ECO:0000313" key="5">
    <source>
        <dbReference type="EMBL" id="CAF1136532.1"/>
    </source>
</evidence>
<gene>
    <name evidence="6" type="ORF">JXQ802_LOCUS32737</name>
    <name evidence="5" type="ORF">PYM288_LOCUS21488</name>
</gene>
<keyword evidence="7" id="KW-1185">Reference proteome</keyword>
<evidence type="ECO:0000256" key="4">
    <source>
        <dbReference type="RuleBase" id="RU000363"/>
    </source>
</evidence>
<organism evidence="6 7">
    <name type="scientific">Rotaria sordida</name>
    <dbReference type="NCBI Taxonomy" id="392033"/>
    <lineage>
        <taxon>Eukaryota</taxon>
        <taxon>Metazoa</taxon>
        <taxon>Spiralia</taxon>
        <taxon>Gnathifera</taxon>
        <taxon>Rotifera</taxon>
        <taxon>Eurotatoria</taxon>
        <taxon>Bdelloidea</taxon>
        <taxon>Philodinida</taxon>
        <taxon>Philodinidae</taxon>
        <taxon>Rotaria</taxon>
    </lineage>
</organism>
<dbReference type="Pfam" id="PF00106">
    <property type="entry name" value="adh_short"/>
    <property type="match status" value="1"/>
</dbReference>
<reference evidence="6" key="1">
    <citation type="submission" date="2021-02" db="EMBL/GenBank/DDBJ databases">
        <authorList>
            <person name="Nowell W R."/>
        </authorList>
    </citation>
    <scope>NUCLEOTIDE SEQUENCE</scope>
</reference>
<accession>A0A815IB96</accession>
<evidence type="ECO:0000256" key="3">
    <source>
        <dbReference type="ARBA" id="ARBA00023002"/>
    </source>
</evidence>
<dbReference type="PRINTS" id="PR00080">
    <property type="entry name" value="SDRFAMILY"/>
</dbReference>
<keyword evidence="2" id="KW-0521">NADP</keyword>
<name>A0A815IB96_9BILA</name>
<evidence type="ECO:0000256" key="1">
    <source>
        <dbReference type="ARBA" id="ARBA00006484"/>
    </source>
</evidence>
<dbReference type="AlphaFoldDB" id="A0A815IB96"/>
<dbReference type="PRINTS" id="PR00081">
    <property type="entry name" value="GDHRDH"/>
</dbReference>
<sequence>MSFEEEQRIILITGANRGIGVALVKKLLKEFPSDSTLILLGCRDLKKGEDAFIQLNSPSNVKLLQLDTSSRESIIRAIDQIKQLYDGKLDVIVNNAGIFTTEMTVNVARELFNTNYYGIKIFNEYLISLMRENGRIINVSSRVGSIVLQEMSKSLQDKYTSSTLTKSQLDKLVEDFISSIEKNNLESLGYNPKSDFLIYGITKAALNALTQIEARESSSRKNLLFVSVTPGLCATDMTRDMPNTRPPELGADSIFYVINTTRDQLKNGAFYRDGQQLPLINGSIIIN</sequence>
<dbReference type="EMBL" id="CAJNOH010000852">
    <property type="protein sequence ID" value="CAF1136532.1"/>
    <property type="molecule type" value="Genomic_DNA"/>
</dbReference>
<dbReference type="Gene3D" id="3.40.50.720">
    <property type="entry name" value="NAD(P)-binding Rossmann-like Domain"/>
    <property type="match status" value="1"/>
</dbReference>